<sequence>MDSTFGNIFLFLTELAWKSRLTIPILVTTAFLVMDIRLQIEINIQSGQFNASDLDDADDVFDDQLGAHDEHDLGEDSGSDSYSDDLEYNSEYSNEDGNNSEPSHYSLYMHDPWGSDWEAEEDVDVDANYPHEMPL</sequence>
<keyword evidence="3" id="KW-1185">Reference proteome</keyword>
<dbReference type="AlphaFoldDB" id="A0A3B0KBG5"/>
<dbReference type="EMBL" id="OUUW01000005">
    <property type="protein sequence ID" value="SPP80918.1"/>
    <property type="molecule type" value="Genomic_DNA"/>
</dbReference>
<evidence type="ECO:0000313" key="2">
    <source>
        <dbReference type="EMBL" id="SPP80918.1"/>
    </source>
</evidence>
<evidence type="ECO:0000313" key="3">
    <source>
        <dbReference type="Proteomes" id="UP000268350"/>
    </source>
</evidence>
<gene>
    <name evidence="2" type="ORF">DGUA_6G005882</name>
</gene>
<name>A0A3B0KBG5_DROGU</name>
<proteinExistence type="predicted"/>
<dbReference type="Proteomes" id="UP000268350">
    <property type="component" value="Unassembled WGS sequence"/>
</dbReference>
<feature type="compositionally biased region" description="Acidic residues" evidence="1">
    <location>
        <begin position="72"/>
        <end position="88"/>
    </location>
</feature>
<dbReference type="OMA" id="YSLEESW"/>
<accession>A0A3B0KBG5</accession>
<feature type="region of interest" description="Disordered" evidence="1">
    <location>
        <begin position="60"/>
        <end position="105"/>
    </location>
</feature>
<evidence type="ECO:0000256" key="1">
    <source>
        <dbReference type="SAM" id="MobiDB-lite"/>
    </source>
</evidence>
<organism evidence="2 3">
    <name type="scientific">Drosophila guanche</name>
    <name type="common">Fruit fly</name>
    <dbReference type="NCBI Taxonomy" id="7266"/>
    <lineage>
        <taxon>Eukaryota</taxon>
        <taxon>Metazoa</taxon>
        <taxon>Ecdysozoa</taxon>
        <taxon>Arthropoda</taxon>
        <taxon>Hexapoda</taxon>
        <taxon>Insecta</taxon>
        <taxon>Pterygota</taxon>
        <taxon>Neoptera</taxon>
        <taxon>Endopterygota</taxon>
        <taxon>Diptera</taxon>
        <taxon>Brachycera</taxon>
        <taxon>Muscomorpha</taxon>
        <taxon>Ephydroidea</taxon>
        <taxon>Drosophilidae</taxon>
        <taxon>Drosophila</taxon>
        <taxon>Sophophora</taxon>
    </lineage>
</organism>
<reference evidence="3" key="1">
    <citation type="submission" date="2018-01" db="EMBL/GenBank/DDBJ databases">
        <authorList>
            <person name="Alioto T."/>
            <person name="Alioto T."/>
        </authorList>
    </citation>
    <scope>NUCLEOTIDE SEQUENCE [LARGE SCALE GENOMIC DNA]</scope>
</reference>
<dbReference type="OrthoDB" id="6626870at2759"/>
<dbReference type="STRING" id="7266.A0A3B0KBG5"/>
<protein>
    <submittedName>
        <fullName evidence="2">Uncharacterized protein</fullName>
    </submittedName>
</protein>
<feature type="compositionally biased region" description="Polar residues" evidence="1">
    <location>
        <begin position="90"/>
        <end position="103"/>
    </location>
</feature>